<evidence type="ECO:0000259" key="10">
    <source>
        <dbReference type="Pfam" id="PF00590"/>
    </source>
</evidence>
<evidence type="ECO:0000256" key="4">
    <source>
        <dbReference type="ARBA" id="ARBA00022603"/>
    </source>
</evidence>
<keyword evidence="7" id="KW-0627">Porphyrin biosynthesis</keyword>
<keyword evidence="6" id="KW-0949">S-adenosyl-L-methionine</keyword>
<keyword evidence="5 9" id="KW-0808">Transferase</keyword>
<dbReference type="PANTHER" id="PTHR45790">
    <property type="entry name" value="SIROHEME SYNTHASE-RELATED"/>
    <property type="match status" value="1"/>
</dbReference>
<evidence type="ECO:0000256" key="8">
    <source>
        <dbReference type="ARBA" id="ARBA00079776"/>
    </source>
</evidence>
<accession>A0A2T6C4J1</accession>
<dbReference type="EC" id="2.1.1.107" evidence="2"/>
<dbReference type="EMBL" id="QBKR01000004">
    <property type="protein sequence ID" value="PTX63240.1"/>
    <property type="molecule type" value="Genomic_DNA"/>
</dbReference>
<evidence type="ECO:0000256" key="1">
    <source>
        <dbReference type="ARBA" id="ARBA00005879"/>
    </source>
</evidence>
<protein>
    <recommendedName>
        <fullName evidence="3">Uroporphyrinogen-III C-methyltransferase</fullName>
        <ecNumber evidence="2">2.1.1.107</ecNumber>
    </recommendedName>
    <alternativeName>
        <fullName evidence="8">Uroporphyrinogen III methylase</fullName>
    </alternativeName>
</protein>
<dbReference type="InterPro" id="IPR003043">
    <property type="entry name" value="Uropor_MeTrfase_CS"/>
</dbReference>
<dbReference type="InterPro" id="IPR000878">
    <property type="entry name" value="4pyrrol_Mease"/>
</dbReference>
<proteinExistence type="inferred from homology"/>
<dbReference type="Pfam" id="PF00590">
    <property type="entry name" value="TP_methylase"/>
    <property type="match status" value="1"/>
</dbReference>
<gene>
    <name evidence="11" type="ORF">C8P63_10484</name>
</gene>
<evidence type="ECO:0000256" key="3">
    <source>
        <dbReference type="ARBA" id="ARBA00018323"/>
    </source>
</evidence>
<dbReference type="FunFam" id="3.30.950.10:FF:000001">
    <property type="entry name" value="Siroheme synthase"/>
    <property type="match status" value="1"/>
</dbReference>
<dbReference type="Proteomes" id="UP000244240">
    <property type="component" value="Unassembled WGS sequence"/>
</dbReference>
<dbReference type="SUPFAM" id="SSF53790">
    <property type="entry name" value="Tetrapyrrole methylase"/>
    <property type="match status" value="1"/>
</dbReference>
<name>A0A2T6C4J1_9BACL</name>
<dbReference type="NCBIfam" id="NF004790">
    <property type="entry name" value="PRK06136.1"/>
    <property type="match status" value="1"/>
</dbReference>
<reference evidence="11 12" key="1">
    <citation type="submission" date="2018-04" db="EMBL/GenBank/DDBJ databases">
        <title>Genomic Encyclopedia of Archaeal and Bacterial Type Strains, Phase II (KMG-II): from individual species to whole genera.</title>
        <authorList>
            <person name="Goeker M."/>
        </authorList>
    </citation>
    <scope>NUCLEOTIDE SEQUENCE [LARGE SCALE GENOMIC DNA]</scope>
    <source>
        <strain evidence="11 12">DSM 45787</strain>
    </source>
</reference>
<dbReference type="Gene3D" id="3.40.1010.10">
    <property type="entry name" value="Cobalt-precorrin-4 Transmethylase, Domain 1"/>
    <property type="match status" value="1"/>
</dbReference>
<dbReference type="NCBIfam" id="TIGR01469">
    <property type="entry name" value="cobA_cysG_Cterm"/>
    <property type="match status" value="1"/>
</dbReference>
<dbReference type="AlphaFoldDB" id="A0A2T6C4J1"/>
<keyword evidence="4 9" id="KW-0489">Methyltransferase</keyword>
<evidence type="ECO:0000256" key="9">
    <source>
        <dbReference type="RuleBase" id="RU003960"/>
    </source>
</evidence>
<dbReference type="InterPro" id="IPR050161">
    <property type="entry name" value="Siro_Cobalamin_biosynth"/>
</dbReference>
<evidence type="ECO:0000256" key="6">
    <source>
        <dbReference type="ARBA" id="ARBA00022691"/>
    </source>
</evidence>
<evidence type="ECO:0000256" key="5">
    <source>
        <dbReference type="ARBA" id="ARBA00022679"/>
    </source>
</evidence>
<dbReference type="InterPro" id="IPR006366">
    <property type="entry name" value="CobA/CysG_C"/>
</dbReference>
<dbReference type="Gene3D" id="3.30.950.10">
    <property type="entry name" value="Methyltransferase, Cobalt-precorrin-4 Transmethylase, Domain 2"/>
    <property type="match status" value="1"/>
</dbReference>
<comment type="similarity">
    <text evidence="1 9">Belongs to the precorrin methyltransferase family.</text>
</comment>
<dbReference type="GO" id="GO:0004851">
    <property type="term" value="F:uroporphyrin-III C-methyltransferase activity"/>
    <property type="evidence" value="ECO:0007669"/>
    <property type="project" value="UniProtKB-EC"/>
</dbReference>
<dbReference type="InterPro" id="IPR014777">
    <property type="entry name" value="4pyrrole_Mease_sub1"/>
</dbReference>
<evidence type="ECO:0000256" key="7">
    <source>
        <dbReference type="ARBA" id="ARBA00023244"/>
    </source>
</evidence>
<evidence type="ECO:0000313" key="12">
    <source>
        <dbReference type="Proteomes" id="UP000244240"/>
    </source>
</evidence>
<dbReference type="RefSeq" id="WP_108022075.1">
    <property type="nucleotide sequence ID" value="NZ_QBKR01000004.1"/>
</dbReference>
<dbReference type="GO" id="GO:0032259">
    <property type="term" value="P:methylation"/>
    <property type="evidence" value="ECO:0007669"/>
    <property type="project" value="UniProtKB-KW"/>
</dbReference>
<dbReference type="FunFam" id="3.40.1010.10:FF:000001">
    <property type="entry name" value="Siroheme synthase"/>
    <property type="match status" value="1"/>
</dbReference>
<dbReference type="PANTHER" id="PTHR45790:SF3">
    <property type="entry name" value="S-ADENOSYL-L-METHIONINE-DEPENDENT UROPORPHYRINOGEN III METHYLTRANSFERASE, CHLOROPLASTIC"/>
    <property type="match status" value="1"/>
</dbReference>
<sequence length="262" mass="29125">MGKVYLVGAGPGDPELITVKGVRCIREADIILYDRLIHPKLLDYARSEAELLYCGKLPGFHTMKQETMNRFLVKHALAGKTVTRLKGGDPFVYGRGGEEAEALVRHGVDFEVVPGITAGIAAPAYAGIPVTHRAHASTFAFVTGHRKKGEEEELQWENLARGIDTLAIYMGVKNLPYIRERLLTHGKPPHTPVALIHWGTTHDQRTVTGTLEDLVDLARRHQVKNPTLILVGEVVAFREKLAWFEKRLDGEWEGARLEKVGV</sequence>
<dbReference type="PROSITE" id="PS00840">
    <property type="entry name" value="SUMT_2"/>
    <property type="match status" value="1"/>
</dbReference>
<dbReference type="InterPro" id="IPR035996">
    <property type="entry name" value="4pyrrol_Methylase_sf"/>
</dbReference>
<dbReference type="PROSITE" id="PS00839">
    <property type="entry name" value="SUMT_1"/>
    <property type="match status" value="1"/>
</dbReference>
<evidence type="ECO:0000313" key="11">
    <source>
        <dbReference type="EMBL" id="PTX63240.1"/>
    </source>
</evidence>
<dbReference type="InterPro" id="IPR014776">
    <property type="entry name" value="4pyrrole_Mease_sub2"/>
</dbReference>
<dbReference type="OrthoDB" id="9815856at2"/>
<feature type="domain" description="Tetrapyrrole methylase" evidence="10">
    <location>
        <begin position="3"/>
        <end position="214"/>
    </location>
</feature>
<dbReference type="GO" id="GO:0019354">
    <property type="term" value="P:siroheme biosynthetic process"/>
    <property type="evidence" value="ECO:0007669"/>
    <property type="project" value="InterPro"/>
</dbReference>
<evidence type="ECO:0000256" key="2">
    <source>
        <dbReference type="ARBA" id="ARBA00012162"/>
    </source>
</evidence>
<dbReference type="CDD" id="cd11642">
    <property type="entry name" value="SUMT"/>
    <property type="match status" value="1"/>
</dbReference>
<keyword evidence="12" id="KW-1185">Reference proteome</keyword>
<comment type="caution">
    <text evidence="11">The sequence shown here is derived from an EMBL/GenBank/DDBJ whole genome shotgun (WGS) entry which is preliminary data.</text>
</comment>
<organism evidence="11 12">
    <name type="scientific">Melghirimyces profundicolus</name>
    <dbReference type="NCBI Taxonomy" id="1242148"/>
    <lineage>
        <taxon>Bacteria</taxon>
        <taxon>Bacillati</taxon>
        <taxon>Bacillota</taxon>
        <taxon>Bacilli</taxon>
        <taxon>Bacillales</taxon>
        <taxon>Thermoactinomycetaceae</taxon>
        <taxon>Melghirimyces</taxon>
    </lineage>
</organism>